<protein>
    <recommendedName>
        <fullName evidence="4">Tyr recombinase domain-containing protein</fullName>
    </recommendedName>
</protein>
<evidence type="ECO:0008006" key="4">
    <source>
        <dbReference type="Google" id="ProtNLM"/>
    </source>
</evidence>
<evidence type="ECO:0000256" key="1">
    <source>
        <dbReference type="ARBA" id="ARBA00023172"/>
    </source>
</evidence>
<organism evidence="2 3">
    <name type="scientific">Microbispora siamensis</name>
    <dbReference type="NCBI Taxonomy" id="564413"/>
    <lineage>
        <taxon>Bacteria</taxon>
        <taxon>Bacillati</taxon>
        <taxon>Actinomycetota</taxon>
        <taxon>Actinomycetes</taxon>
        <taxon>Streptosporangiales</taxon>
        <taxon>Streptosporangiaceae</taxon>
        <taxon>Microbispora</taxon>
    </lineage>
</organism>
<dbReference type="InterPro" id="IPR052925">
    <property type="entry name" value="Phage_Integrase-like_Recomb"/>
</dbReference>
<dbReference type="RefSeq" id="WP_204052432.1">
    <property type="nucleotide sequence ID" value="NZ_BOOF01000056.1"/>
</dbReference>
<evidence type="ECO:0000313" key="2">
    <source>
        <dbReference type="EMBL" id="GIH66629.1"/>
    </source>
</evidence>
<comment type="caution">
    <text evidence="2">The sequence shown here is derived from an EMBL/GenBank/DDBJ whole genome shotgun (WGS) entry which is preliminary data.</text>
</comment>
<dbReference type="Gene3D" id="1.10.443.10">
    <property type="entry name" value="Intergrase catalytic core"/>
    <property type="match status" value="1"/>
</dbReference>
<dbReference type="PANTHER" id="PTHR34605:SF4">
    <property type="entry name" value="DNA ADENINE METHYLTRANSFERASE"/>
    <property type="match status" value="1"/>
</dbReference>
<dbReference type="InterPro" id="IPR011010">
    <property type="entry name" value="DNA_brk_join_enz"/>
</dbReference>
<dbReference type="InterPro" id="IPR013762">
    <property type="entry name" value="Integrase-like_cat_sf"/>
</dbReference>
<name>A0ABQ4GZA3_9ACTN</name>
<reference evidence="2 3" key="1">
    <citation type="submission" date="2021-01" db="EMBL/GenBank/DDBJ databases">
        <title>Whole genome shotgun sequence of Microbispora siamensis NBRC 104113.</title>
        <authorList>
            <person name="Komaki H."/>
            <person name="Tamura T."/>
        </authorList>
    </citation>
    <scope>NUCLEOTIDE SEQUENCE [LARGE SCALE GENOMIC DNA]</scope>
    <source>
        <strain evidence="2 3">NBRC 104113</strain>
    </source>
</reference>
<dbReference type="SUPFAM" id="SSF56349">
    <property type="entry name" value="DNA breaking-rejoining enzymes"/>
    <property type="match status" value="1"/>
</dbReference>
<keyword evidence="3" id="KW-1185">Reference proteome</keyword>
<evidence type="ECO:0000313" key="3">
    <source>
        <dbReference type="Proteomes" id="UP000660454"/>
    </source>
</evidence>
<dbReference type="Proteomes" id="UP000660454">
    <property type="component" value="Unassembled WGS sequence"/>
</dbReference>
<dbReference type="PANTHER" id="PTHR34605">
    <property type="entry name" value="PHAGE_INTEGRASE DOMAIN-CONTAINING PROTEIN"/>
    <property type="match status" value="1"/>
</dbReference>
<gene>
    <name evidence="2" type="ORF">Msi02_74460</name>
</gene>
<keyword evidence="1" id="KW-0233">DNA recombination</keyword>
<accession>A0ABQ4GZA3</accession>
<proteinExistence type="predicted"/>
<sequence length="128" mass="13855">MCPLPYGQWADTCPVRVTQQWLDVLTSRGARAAVLRGVDRNGHFRDRLTAQSIDLRVKAAAEAAGLDNPDSYSAHSLRAGGTSAAADAGRSMLAIARHGRWVETSPVVHGYVRAADMWRDNPMRGLGV</sequence>
<dbReference type="EMBL" id="BOOF01000056">
    <property type="protein sequence ID" value="GIH66629.1"/>
    <property type="molecule type" value="Genomic_DNA"/>
</dbReference>